<dbReference type="Pfam" id="PF04297">
    <property type="entry name" value="UPF0122"/>
    <property type="match status" value="1"/>
</dbReference>
<dbReference type="InterPro" id="IPR013324">
    <property type="entry name" value="RNA_pol_sigma_r3/r4-like"/>
</dbReference>
<dbReference type="InterPro" id="IPR007394">
    <property type="entry name" value="UPF0122"/>
</dbReference>
<proteinExistence type="inferred from homology"/>
<evidence type="ECO:0000256" key="1">
    <source>
        <dbReference type="ARBA" id="ARBA00008720"/>
    </source>
</evidence>
<evidence type="ECO:0000256" key="2">
    <source>
        <dbReference type="ARBA" id="ARBA00024764"/>
    </source>
</evidence>
<name>A0A644YKR2_9ZZZZ</name>
<gene>
    <name evidence="3" type="ORF">SDC9_75104</name>
</gene>
<evidence type="ECO:0000313" key="3">
    <source>
        <dbReference type="EMBL" id="MPM28578.1"/>
    </source>
</evidence>
<dbReference type="SUPFAM" id="SSF88659">
    <property type="entry name" value="Sigma3 and sigma4 domains of RNA polymerase sigma factors"/>
    <property type="match status" value="1"/>
</dbReference>
<dbReference type="InterPro" id="IPR036388">
    <property type="entry name" value="WH-like_DNA-bd_sf"/>
</dbReference>
<sequence length="128" mass="14246">MSKSQKNLRVALLLDYYGGLLTEKQREVVDLYYNEDLSLAEISELAGITRQGVRDSIKRGEGQLFEMEDKLGLVEKITSLESAIDEVEEISAKLSEYAQRNVVVRPAAQMAQDILATIAKARTKANAL</sequence>
<dbReference type="HAMAP" id="MF_00245">
    <property type="entry name" value="UPF0122"/>
    <property type="match status" value="1"/>
</dbReference>
<dbReference type="NCBIfam" id="NF045758">
    <property type="entry name" value="YlxM"/>
    <property type="match status" value="1"/>
</dbReference>
<accession>A0A644YKR2</accession>
<dbReference type="PANTHER" id="PTHR40083">
    <property type="entry name" value="UPF0122 PROTEIN CBO2450/CLC_2298"/>
    <property type="match status" value="1"/>
</dbReference>
<dbReference type="InterPro" id="IPR054831">
    <property type="entry name" value="UPF0122_fam_protein"/>
</dbReference>
<dbReference type="EMBL" id="VSSQ01005291">
    <property type="protein sequence ID" value="MPM28578.1"/>
    <property type="molecule type" value="Genomic_DNA"/>
</dbReference>
<dbReference type="Gene3D" id="1.10.10.10">
    <property type="entry name" value="Winged helix-like DNA-binding domain superfamily/Winged helix DNA-binding domain"/>
    <property type="match status" value="1"/>
</dbReference>
<comment type="similarity">
    <text evidence="1">Belongs to the UPF0122 family.</text>
</comment>
<comment type="caution">
    <text evidence="3">The sequence shown here is derived from an EMBL/GenBank/DDBJ whole genome shotgun (WGS) entry which is preliminary data.</text>
</comment>
<dbReference type="PANTHER" id="PTHR40083:SF1">
    <property type="entry name" value="UPF0122 PROTEIN YLXM"/>
    <property type="match status" value="1"/>
</dbReference>
<organism evidence="3">
    <name type="scientific">bioreactor metagenome</name>
    <dbReference type="NCBI Taxonomy" id="1076179"/>
    <lineage>
        <taxon>unclassified sequences</taxon>
        <taxon>metagenomes</taxon>
        <taxon>ecological metagenomes</taxon>
    </lineage>
</organism>
<reference evidence="3" key="1">
    <citation type="submission" date="2019-08" db="EMBL/GenBank/DDBJ databases">
        <authorList>
            <person name="Kucharzyk K."/>
            <person name="Murdoch R.W."/>
            <person name="Higgins S."/>
            <person name="Loffler F."/>
        </authorList>
    </citation>
    <scope>NUCLEOTIDE SEQUENCE</scope>
</reference>
<protein>
    <submittedName>
        <fullName evidence="3">Uncharacterized protein</fullName>
    </submittedName>
</protein>
<comment type="function">
    <text evidence="2">Might take part in the signal recognition particle (SRP) pathway. This is inferred from the conservation of its genetic proximity to ftsY/ffh. May be a regulatory protein.</text>
</comment>
<dbReference type="AlphaFoldDB" id="A0A644YKR2"/>